<reference evidence="8 9" key="1">
    <citation type="submission" date="2020-08" db="EMBL/GenBank/DDBJ databases">
        <title>Genomic Encyclopedia of Archaeal and Bacterial Type Strains, Phase II (KMG-II): from individual species to whole genera.</title>
        <authorList>
            <person name="Goeker M."/>
        </authorList>
    </citation>
    <scope>NUCLEOTIDE SEQUENCE [LARGE SCALE GENOMIC DNA]</scope>
    <source>
        <strain evidence="8 9">DSM 43850</strain>
    </source>
</reference>
<keyword evidence="3 6" id="KW-0732">Signal</keyword>
<comment type="similarity">
    <text evidence="1 4">Belongs to the bacterial solute-binding protein 3 family.</text>
</comment>
<sequence length="327" mass="34721">MRAPGALGGLLLAASLLAGCAVPSTPPPVAPNALPAPMPLGVGGGPTPTTAQQAPDRSCDPTASLRPAGPLPQPGRMPEGSTMARIVERGRLIAGVDQTTYPFGFRDPFTGELAGFDIDMLHAVAAALFGDPNRIQFKAITSAERISSLHQGKVDIVARTMTVDCARLKQVAFSTVYYQAGQRVLVKSNSTVDSMDDLTGRKVCAARGSTSLDNISTAPARPTPVSVDNWTDCLVMMQQGQVDAVSTDDTILVGMAAQDPYTKIVGPRFTDEPYGIAMPKQDEDFVRFVNGVLEKVRVDGTWTASYQHWLGTRLGPVPAPPTARYRD</sequence>
<organism evidence="8 9">
    <name type="scientific">Kutzneria viridogrisea</name>
    <dbReference type="NCBI Taxonomy" id="47990"/>
    <lineage>
        <taxon>Bacteria</taxon>
        <taxon>Bacillati</taxon>
        <taxon>Actinomycetota</taxon>
        <taxon>Actinomycetes</taxon>
        <taxon>Pseudonocardiales</taxon>
        <taxon>Pseudonocardiaceae</taxon>
        <taxon>Kutzneria</taxon>
    </lineage>
</organism>
<evidence type="ECO:0000256" key="1">
    <source>
        <dbReference type="ARBA" id="ARBA00010333"/>
    </source>
</evidence>
<feature type="signal peptide" evidence="6">
    <location>
        <begin position="1"/>
        <end position="18"/>
    </location>
</feature>
<dbReference type="CDD" id="cd13690">
    <property type="entry name" value="PBP2_GluB"/>
    <property type="match status" value="1"/>
</dbReference>
<evidence type="ECO:0000259" key="7">
    <source>
        <dbReference type="SMART" id="SM00062"/>
    </source>
</evidence>
<keyword evidence="2" id="KW-0813">Transport</keyword>
<evidence type="ECO:0000256" key="6">
    <source>
        <dbReference type="SAM" id="SignalP"/>
    </source>
</evidence>
<dbReference type="EMBL" id="JACJID010000004">
    <property type="protein sequence ID" value="MBA8928597.1"/>
    <property type="molecule type" value="Genomic_DNA"/>
</dbReference>
<dbReference type="PROSITE" id="PS01039">
    <property type="entry name" value="SBP_BACTERIAL_3"/>
    <property type="match status" value="1"/>
</dbReference>
<accession>A0ABR6BPR4</accession>
<dbReference type="RefSeq" id="WP_236650253.1">
    <property type="nucleotide sequence ID" value="NZ_BAAABQ010000032.1"/>
</dbReference>
<dbReference type="Pfam" id="PF00497">
    <property type="entry name" value="SBP_bac_3"/>
    <property type="match status" value="1"/>
</dbReference>
<dbReference type="InterPro" id="IPR051455">
    <property type="entry name" value="Bact_solute-bind_prot3"/>
</dbReference>
<protein>
    <submittedName>
        <fullName evidence="8">Polar amino acid transport system substrate-binding protein</fullName>
    </submittedName>
</protein>
<evidence type="ECO:0000256" key="3">
    <source>
        <dbReference type="ARBA" id="ARBA00022729"/>
    </source>
</evidence>
<evidence type="ECO:0000256" key="2">
    <source>
        <dbReference type="ARBA" id="ARBA00022448"/>
    </source>
</evidence>
<dbReference type="PANTHER" id="PTHR30085">
    <property type="entry name" value="AMINO ACID ABC TRANSPORTER PERMEASE"/>
    <property type="match status" value="1"/>
</dbReference>
<name>A0ABR6BPR4_9PSEU</name>
<dbReference type="InterPro" id="IPR018313">
    <property type="entry name" value="SBP_3_CS"/>
</dbReference>
<evidence type="ECO:0000313" key="8">
    <source>
        <dbReference type="EMBL" id="MBA8928597.1"/>
    </source>
</evidence>
<dbReference type="SUPFAM" id="SSF53850">
    <property type="entry name" value="Periplasmic binding protein-like II"/>
    <property type="match status" value="1"/>
</dbReference>
<evidence type="ECO:0000256" key="4">
    <source>
        <dbReference type="RuleBase" id="RU003744"/>
    </source>
</evidence>
<gene>
    <name evidence="8" type="ORF">BC739_005814</name>
</gene>
<comment type="caution">
    <text evidence="8">The sequence shown here is derived from an EMBL/GenBank/DDBJ whole genome shotgun (WGS) entry which is preliminary data.</text>
</comment>
<dbReference type="Gene3D" id="3.40.190.10">
    <property type="entry name" value="Periplasmic binding protein-like II"/>
    <property type="match status" value="2"/>
</dbReference>
<evidence type="ECO:0000313" key="9">
    <source>
        <dbReference type="Proteomes" id="UP000517916"/>
    </source>
</evidence>
<dbReference type="PROSITE" id="PS51257">
    <property type="entry name" value="PROKAR_LIPOPROTEIN"/>
    <property type="match status" value="1"/>
</dbReference>
<feature type="domain" description="Solute-binding protein family 3/N-terminal" evidence="7">
    <location>
        <begin position="91"/>
        <end position="313"/>
    </location>
</feature>
<dbReference type="SMART" id="SM00062">
    <property type="entry name" value="PBPb"/>
    <property type="match status" value="1"/>
</dbReference>
<evidence type="ECO:0000256" key="5">
    <source>
        <dbReference type="SAM" id="MobiDB-lite"/>
    </source>
</evidence>
<feature type="chain" id="PRO_5046696622" evidence="6">
    <location>
        <begin position="19"/>
        <end position="327"/>
    </location>
</feature>
<dbReference type="Proteomes" id="UP000517916">
    <property type="component" value="Unassembled WGS sequence"/>
</dbReference>
<dbReference type="PANTHER" id="PTHR30085:SF6">
    <property type="entry name" value="ABC TRANSPORTER GLUTAMINE-BINDING PROTEIN GLNH"/>
    <property type="match status" value="1"/>
</dbReference>
<keyword evidence="9" id="KW-1185">Reference proteome</keyword>
<feature type="region of interest" description="Disordered" evidence="5">
    <location>
        <begin position="32"/>
        <end position="80"/>
    </location>
</feature>
<proteinExistence type="inferred from homology"/>
<dbReference type="InterPro" id="IPR001638">
    <property type="entry name" value="Solute-binding_3/MltF_N"/>
</dbReference>